<reference evidence="8" key="1">
    <citation type="submission" date="2020-10" db="EMBL/GenBank/DDBJ databases">
        <authorList>
            <person name="Abbas A."/>
            <person name="Razzaq R."/>
            <person name="Waqas M."/>
            <person name="Abbas N."/>
            <person name="Nielsen T.K."/>
            <person name="Hansen L.H."/>
            <person name="Hussain S."/>
            <person name="Shahid M."/>
        </authorList>
    </citation>
    <scope>NUCLEOTIDE SEQUENCE</scope>
    <source>
        <strain evidence="8">S14</strain>
    </source>
</reference>
<keyword evidence="6" id="KW-0732">Signal</keyword>
<dbReference type="Proteomes" id="UP001181622">
    <property type="component" value="Unassembled WGS sequence"/>
</dbReference>
<keyword evidence="3 4" id="KW-0408">Iron</keyword>
<protein>
    <submittedName>
        <fullName evidence="8">C-type cytochrome</fullName>
    </submittedName>
</protein>
<name>A0ABU1DF47_9HYPH</name>
<dbReference type="InterPro" id="IPR051459">
    <property type="entry name" value="Cytochrome_c-type_DH"/>
</dbReference>
<feature type="domain" description="Cytochrome c" evidence="7">
    <location>
        <begin position="183"/>
        <end position="291"/>
    </location>
</feature>
<dbReference type="InterPro" id="IPR036909">
    <property type="entry name" value="Cyt_c-like_dom_sf"/>
</dbReference>
<dbReference type="InterPro" id="IPR025493">
    <property type="entry name" value="DUF4384"/>
</dbReference>
<dbReference type="Pfam" id="PF14326">
    <property type="entry name" value="DUF4384"/>
    <property type="match status" value="1"/>
</dbReference>
<evidence type="ECO:0000256" key="1">
    <source>
        <dbReference type="ARBA" id="ARBA00022617"/>
    </source>
</evidence>
<evidence type="ECO:0000256" key="5">
    <source>
        <dbReference type="SAM" id="MobiDB-lite"/>
    </source>
</evidence>
<sequence length="1098" mass="117737">MTTGLTTRSRARLLCLALLLAASPATAEPFRDDAFATYKGDPKKGEYVAAAAGCAGCHASGEDRKLLSGGLKLDTFIGTLFAPNITADPAGIGGWSNAQFLNATMRGIGKDGRHLYPVMPYAAYAGMNPTDMLDIKAYLETLPKSDAKAESARISWPYNMSVTMNLWKRANLNEAPFQPGDGSQLSRGRYLVEAVGACGECHTPRTGLYGLDQSRAFQGEKGLGGAAALDISKSRIAAVGEATFIKRLFEDGTKLGGGPFGDPVMRRIAQGLQSLNDADRRAVVAYLKGAEVQAAKVEQTAEAACKDPTAQAASAGADPALARGADEFMTTHCRSCHGPGESAQGSYPAGDLASIAADAAFVTPGDAANSPVFKSVKSGRMPKGKQPSAAEIDAFGKWIDSLKQPAPVAAAAMAGPPRKRPVVDWRGYALAAAGDIGRVNEADRPFIRYFSFRPQHNGVLPCEDEKKFNERMALYDAGFNKFVNSLSLGERLVVPDKVEGAPAPLARVDIRDLGWDEAKWNTLISSYPYALDPAGDGSLQALANQTRTQVPILRVDWFMANAGKPANYHALLDLPKNISELEKGRLGVDVNDNIRRRRVVRAAFLQGASGVSDHNRMIERHSLPRGGYYWKSYDFAESRNLQDLTKRPHGPTDVEPLDQGLQSFHHDGGEMIFQLPNGLQGYYLSTAKGDRLDEGPTSIVSFRDRPVGRVGGVIVSNGKTCFACHVDGIIAKRDQLRQKIETTFPAGQRELLLDMYVPQKELEATYDADRKAFVASLDKINATQTAPDGSKTSATGPGKEEIVNWFADLYEDNLDLEALASEFDMTAEQFQTASTLVSDPVQAQLVNLWLTQLKGGAKVPRFEVEQQFSALSKPLLGVQALDLKPLARRQPAVAGDSPQQPTQAALGAATAAATIPDYKNPAMQADGPNGKLTLELRVPSTNVHVGQELNFEVTANRSCELQVFYVEDTGAVEVIKPELIGAPFLNAGKPRRIPDPRGGSLVFDTPGKDESLVLFCREGGLREQRLTAEQARALALASRSTPTRGLAQRLAEQNTAAAEQNTAAAQPATISSLSAPPTATPATGGSAVHMVTFNVRAQ</sequence>
<dbReference type="Gene3D" id="1.10.760.10">
    <property type="entry name" value="Cytochrome c-like domain"/>
    <property type="match status" value="2"/>
</dbReference>
<evidence type="ECO:0000256" key="2">
    <source>
        <dbReference type="ARBA" id="ARBA00022723"/>
    </source>
</evidence>
<comment type="caution">
    <text evidence="8">The sequence shown here is derived from an EMBL/GenBank/DDBJ whole genome shotgun (WGS) entry which is preliminary data.</text>
</comment>
<feature type="domain" description="Cytochrome c" evidence="7">
    <location>
        <begin position="319"/>
        <end position="403"/>
    </location>
</feature>
<feature type="signal peptide" evidence="6">
    <location>
        <begin position="1"/>
        <end position="27"/>
    </location>
</feature>
<feature type="chain" id="PRO_5046706784" evidence="6">
    <location>
        <begin position="28"/>
        <end position="1098"/>
    </location>
</feature>
<proteinExistence type="predicted"/>
<evidence type="ECO:0000256" key="3">
    <source>
        <dbReference type="ARBA" id="ARBA00023004"/>
    </source>
</evidence>
<dbReference type="PROSITE" id="PS51007">
    <property type="entry name" value="CYTC"/>
    <property type="match status" value="3"/>
</dbReference>
<feature type="domain" description="Cytochrome c" evidence="7">
    <location>
        <begin position="40"/>
        <end position="143"/>
    </location>
</feature>
<dbReference type="PANTHER" id="PTHR35008">
    <property type="entry name" value="BLL4482 PROTEIN-RELATED"/>
    <property type="match status" value="1"/>
</dbReference>
<dbReference type="Pfam" id="PF00034">
    <property type="entry name" value="Cytochrom_C"/>
    <property type="match status" value="1"/>
</dbReference>
<organism evidence="8 9">
    <name type="scientific">Chelatococcus sambhunathii</name>
    <dbReference type="NCBI Taxonomy" id="363953"/>
    <lineage>
        <taxon>Bacteria</taxon>
        <taxon>Pseudomonadati</taxon>
        <taxon>Pseudomonadota</taxon>
        <taxon>Alphaproteobacteria</taxon>
        <taxon>Hyphomicrobiales</taxon>
        <taxon>Chelatococcaceae</taxon>
        <taxon>Chelatococcus</taxon>
    </lineage>
</organism>
<gene>
    <name evidence="8" type="ORF">IHQ68_08390</name>
</gene>
<evidence type="ECO:0000256" key="6">
    <source>
        <dbReference type="SAM" id="SignalP"/>
    </source>
</evidence>
<accession>A0ABU1DF47</accession>
<evidence type="ECO:0000259" key="7">
    <source>
        <dbReference type="PROSITE" id="PS51007"/>
    </source>
</evidence>
<dbReference type="SUPFAM" id="SSF46626">
    <property type="entry name" value="Cytochrome c"/>
    <property type="match status" value="3"/>
</dbReference>
<dbReference type="EMBL" id="JADBEO010000014">
    <property type="protein sequence ID" value="MDR4306634.1"/>
    <property type="molecule type" value="Genomic_DNA"/>
</dbReference>
<keyword evidence="1 4" id="KW-0349">Heme</keyword>
<evidence type="ECO:0000313" key="9">
    <source>
        <dbReference type="Proteomes" id="UP001181622"/>
    </source>
</evidence>
<evidence type="ECO:0000313" key="8">
    <source>
        <dbReference type="EMBL" id="MDR4306634.1"/>
    </source>
</evidence>
<dbReference type="InterPro" id="IPR009056">
    <property type="entry name" value="Cyt_c-like_dom"/>
</dbReference>
<evidence type="ECO:0000256" key="4">
    <source>
        <dbReference type="PROSITE-ProRule" id="PRU00433"/>
    </source>
</evidence>
<keyword evidence="9" id="KW-1185">Reference proteome</keyword>
<feature type="region of interest" description="Disordered" evidence="5">
    <location>
        <begin position="1065"/>
        <end position="1085"/>
    </location>
</feature>
<keyword evidence="2 4" id="KW-0479">Metal-binding</keyword>
<dbReference type="RefSeq" id="WP_309390695.1">
    <property type="nucleotide sequence ID" value="NZ_JADBEO010000014.1"/>
</dbReference>
<dbReference type="PANTHER" id="PTHR35008:SF8">
    <property type="entry name" value="ALCOHOL DEHYDROGENASE CYTOCHROME C SUBUNIT"/>
    <property type="match status" value="1"/>
</dbReference>
<feature type="compositionally biased region" description="Polar residues" evidence="5">
    <location>
        <begin position="1070"/>
        <end position="1083"/>
    </location>
</feature>